<dbReference type="InterPro" id="IPR014284">
    <property type="entry name" value="RNA_pol_sigma-70_dom"/>
</dbReference>
<dbReference type="InterPro" id="IPR013324">
    <property type="entry name" value="RNA_pol_sigma_r3/r4-like"/>
</dbReference>
<dbReference type="PANTHER" id="PTHR43133:SF8">
    <property type="entry name" value="RNA POLYMERASE SIGMA FACTOR HI_1459-RELATED"/>
    <property type="match status" value="1"/>
</dbReference>
<dbReference type="RefSeq" id="WP_272000403.1">
    <property type="nucleotide sequence ID" value="NZ_JAQNDN010000013.1"/>
</dbReference>
<sequence>MLPVLLMRTDIELLDAWCAGDNVAGDALIRRHFEAVCRFFRSKLGEDVEDLIQRTFQICTVRRKELQADGSFRGFLFGVARNLLLDHLRRLYRRGEHDDVHMYSLRDLGTTPSEAVARNEREMLIQEAMRRISLEQRMLLELAHWERLTGREIAQALDIGENTVRSRLSRARAALREELERLGSKDSL</sequence>
<protein>
    <submittedName>
        <fullName evidence="8">Sigma-70 family RNA polymerase sigma factor</fullName>
    </submittedName>
</protein>
<evidence type="ECO:0000259" key="7">
    <source>
        <dbReference type="Pfam" id="PF08281"/>
    </source>
</evidence>
<dbReference type="Pfam" id="PF04542">
    <property type="entry name" value="Sigma70_r2"/>
    <property type="match status" value="1"/>
</dbReference>
<accession>A0ABT5B8Y2</accession>
<keyword evidence="3" id="KW-0731">Sigma factor</keyword>
<keyword evidence="9" id="KW-1185">Reference proteome</keyword>
<dbReference type="SUPFAM" id="SSF88946">
    <property type="entry name" value="Sigma2 domain of RNA polymerase sigma factors"/>
    <property type="match status" value="1"/>
</dbReference>
<gene>
    <name evidence="8" type="ORF">POL58_22710</name>
</gene>
<dbReference type="Proteomes" id="UP001217838">
    <property type="component" value="Unassembled WGS sequence"/>
</dbReference>
<organism evidence="8 9">
    <name type="scientific">Nannocystis radixulma</name>
    <dbReference type="NCBI Taxonomy" id="2995305"/>
    <lineage>
        <taxon>Bacteria</taxon>
        <taxon>Pseudomonadati</taxon>
        <taxon>Myxococcota</taxon>
        <taxon>Polyangia</taxon>
        <taxon>Nannocystales</taxon>
        <taxon>Nannocystaceae</taxon>
        <taxon>Nannocystis</taxon>
    </lineage>
</organism>
<dbReference type="InterPro" id="IPR013249">
    <property type="entry name" value="RNA_pol_sigma70_r4_t2"/>
</dbReference>
<dbReference type="InterPro" id="IPR013325">
    <property type="entry name" value="RNA_pol_sigma_r2"/>
</dbReference>
<feature type="domain" description="RNA polymerase sigma factor 70 region 4 type 2" evidence="7">
    <location>
        <begin position="123"/>
        <end position="175"/>
    </location>
</feature>
<feature type="domain" description="RNA polymerase sigma-70 region 2" evidence="6">
    <location>
        <begin position="28"/>
        <end position="93"/>
    </location>
</feature>
<keyword evidence="4" id="KW-0238">DNA-binding</keyword>
<dbReference type="Gene3D" id="1.10.1740.10">
    <property type="match status" value="1"/>
</dbReference>
<dbReference type="NCBIfam" id="TIGR02937">
    <property type="entry name" value="sigma70-ECF"/>
    <property type="match status" value="1"/>
</dbReference>
<keyword evidence="5" id="KW-0804">Transcription</keyword>
<name>A0ABT5B8Y2_9BACT</name>
<dbReference type="Gene3D" id="1.10.10.10">
    <property type="entry name" value="Winged helix-like DNA-binding domain superfamily/Winged helix DNA-binding domain"/>
    <property type="match status" value="1"/>
</dbReference>
<dbReference type="PANTHER" id="PTHR43133">
    <property type="entry name" value="RNA POLYMERASE ECF-TYPE SIGMA FACTO"/>
    <property type="match status" value="1"/>
</dbReference>
<evidence type="ECO:0000259" key="6">
    <source>
        <dbReference type="Pfam" id="PF04542"/>
    </source>
</evidence>
<proteinExistence type="inferred from homology"/>
<evidence type="ECO:0000256" key="1">
    <source>
        <dbReference type="ARBA" id="ARBA00010641"/>
    </source>
</evidence>
<evidence type="ECO:0000256" key="2">
    <source>
        <dbReference type="ARBA" id="ARBA00023015"/>
    </source>
</evidence>
<evidence type="ECO:0000256" key="3">
    <source>
        <dbReference type="ARBA" id="ARBA00023082"/>
    </source>
</evidence>
<evidence type="ECO:0000313" key="8">
    <source>
        <dbReference type="EMBL" id="MDC0670586.1"/>
    </source>
</evidence>
<dbReference type="SUPFAM" id="SSF88659">
    <property type="entry name" value="Sigma3 and sigma4 domains of RNA polymerase sigma factors"/>
    <property type="match status" value="1"/>
</dbReference>
<keyword evidence="2" id="KW-0805">Transcription regulation</keyword>
<dbReference type="InterPro" id="IPR036388">
    <property type="entry name" value="WH-like_DNA-bd_sf"/>
</dbReference>
<comment type="similarity">
    <text evidence="1">Belongs to the sigma-70 factor family. ECF subfamily.</text>
</comment>
<dbReference type="CDD" id="cd06171">
    <property type="entry name" value="Sigma70_r4"/>
    <property type="match status" value="1"/>
</dbReference>
<dbReference type="InterPro" id="IPR007627">
    <property type="entry name" value="RNA_pol_sigma70_r2"/>
</dbReference>
<evidence type="ECO:0000256" key="4">
    <source>
        <dbReference type="ARBA" id="ARBA00023125"/>
    </source>
</evidence>
<comment type="caution">
    <text evidence="8">The sequence shown here is derived from an EMBL/GenBank/DDBJ whole genome shotgun (WGS) entry which is preliminary data.</text>
</comment>
<evidence type="ECO:0000313" key="9">
    <source>
        <dbReference type="Proteomes" id="UP001217838"/>
    </source>
</evidence>
<evidence type="ECO:0000256" key="5">
    <source>
        <dbReference type="ARBA" id="ARBA00023163"/>
    </source>
</evidence>
<reference evidence="8 9" key="1">
    <citation type="submission" date="2022-11" db="EMBL/GenBank/DDBJ databases">
        <title>Minimal conservation of predation-associated metabolite biosynthetic gene clusters underscores biosynthetic potential of Myxococcota including descriptions for ten novel species: Archangium lansinium sp. nov., Myxococcus landrumus sp. nov., Nannocystis bai.</title>
        <authorList>
            <person name="Ahearne A."/>
            <person name="Stevens C."/>
            <person name="Dowd S."/>
        </authorList>
    </citation>
    <scope>NUCLEOTIDE SEQUENCE [LARGE SCALE GENOMIC DNA]</scope>
    <source>
        <strain evidence="8 9">NCELM</strain>
    </source>
</reference>
<dbReference type="Pfam" id="PF08281">
    <property type="entry name" value="Sigma70_r4_2"/>
    <property type="match status" value="1"/>
</dbReference>
<dbReference type="EMBL" id="JAQNDN010000013">
    <property type="protein sequence ID" value="MDC0670586.1"/>
    <property type="molecule type" value="Genomic_DNA"/>
</dbReference>
<dbReference type="InterPro" id="IPR039425">
    <property type="entry name" value="RNA_pol_sigma-70-like"/>
</dbReference>